<dbReference type="OrthoDB" id="1310351at2"/>
<keyword evidence="2" id="KW-1185">Reference proteome</keyword>
<proteinExistence type="predicted"/>
<gene>
    <name evidence="1" type="ORF">EG849_07180</name>
</gene>
<dbReference type="Proteomes" id="UP000271937">
    <property type="component" value="Unassembled WGS sequence"/>
</dbReference>
<comment type="caution">
    <text evidence="1">The sequence shown here is derived from an EMBL/GenBank/DDBJ whole genome shotgun (WGS) entry which is preliminary data.</text>
</comment>
<sequence length="378" mass="44787">MSIKKDSQKFAHQIKSFIFQGQHKSFKKKYFNEHYSETKKLILFFVPAGTDRINGGILSICTISNVIKDLKEIHGCDVVASFLPVKSETDFKYRKFSNDMIIYTFKEIEKYFNHLDFAEIHIPDVMISAFNKENKKMKPFFRWTEKIKEVKINLLNQNDLFIPEIEKINKVKEVFPNTTMTMAHKKYATIEKRNQYGVPLHLFSAWLSPTPYKKRTFEEKENLIIYSPDKIQWVPNSSTLTKEEILSNLKSKLPHYKFVEIKDMNYDTYRDYASRAKFVITFGEGLDGYLIETIFSGGISFAVYNEIFFTKDFENLPSLYTSFDQLNQKIAADINRYDNAKSYKEYQDQLDIIVNKMYSFDMLKNNIKQYYLHNFDFK</sequence>
<dbReference type="AlphaFoldDB" id="A0A3P3WAZ7"/>
<reference evidence="1 2" key="1">
    <citation type="submission" date="2018-11" db="EMBL/GenBank/DDBJ databases">
        <title>Flavobacterium sp. nov., YIM 102600 draft genome.</title>
        <authorList>
            <person name="Li G."/>
            <person name="Jiang Y."/>
        </authorList>
    </citation>
    <scope>NUCLEOTIDE SEQUENCE [LARGE SCALE GENOMIC DNA]</scope>
    <source>
        <strain evidence="1 2">YIM 102600</strain>
    </source>
</reference>
<name>A0A3P3WAZ7_9FLAO</name>
<evidence type="ECO:0000313" key="2">
    <source>
        <dbReference type="Proteomes" id="UP000271937"/>
    </source>
</evidence>
<dbReference type="RefSeq" id="WP_125012394.1">
    <property type="nucleotide sequence ID" value="NZ_RQVR01000006.1"/>
</dbReference>
<dbReference type="EMBL" id="RQVR01000006">
    <property type="protein sequence ID" value="RRJ92190.1"/>
    <property type="molecule type" value="Genomic_DNA"/>
</dbReference>
<protein>
    <recommendedName>
        <fullName evidence="3">Glycosyltransferase family 1 protein</fullName>
    </recommendedName>
</protein>
<evidence type="ECO:0000313" key="1">
    <source>
        <dbReference type="EMBL" id="RRJ92190.1"/>
    </source>
</evidence>
<organism evidence="1 2">
    <name type="scientific">Flavobacterium macacae</name>
    <dbReference type="NCBI Taxonomy" id="2488993"/>
    <lineage>
        <taxon>Bacteria</taxon>
        <taxon>Pseudomonadati</taxon>
        <taxon>Bacteroidota</taxon>
        <taxon>Flavobacteriia</taxon>
        <taxon>Flavobacteriales</taxon>
        <taxon>Flavobacteriaceae</taxon>
        <taxon>Flavobacterium</taxon>
    </lineage>
</organism>
<evidence type="ECO:0008006" key="3">
    <source>
        <dbReference type="Google" id="ProtNLM"/>
    </source>
</evidence>
<accession>A0A3P3WAZ7</accession>